<evidence type="ECO:0000313" key="14">
    <source>
        <dbReference type="EMBL" id="MBB6672366.1"/>
    </source>
</evidence>
<evidence type="ECO:0000256" key="1">
    <source>
        <dbReference type="ARBA" id="ARBA00000213"/>
    </source>
</evidence>
<dbReference type="GO" id="GO:0043597">
    <property type="term" value="C:cytoplasmic replication fork"/>
    <property type="evidence" value="ECO:0007669"/>
    <property type="project" value="TreeGrafter"/>
</dbReference>
<dbReference type="Gene3D" id="2.70.20.10">
    <property type="entry name" value="Topoisomerase I, domain 3"/>
    <property type="match status" value="1"/>
</dbReference>
<dbReference type="InterPro" id="IPR003602">
    <property type="entry name" value="Topo_IA_DNA-bd_dom"/>
</dbReference>
<reference evidence="14 15" key="1">
    <citation type="submission" date="2020-08" db="EMBL/GenBank/DDBJ databases">
        <title>Cohnella phylogeny.</title>
        <authorList>
            <person name="Dunlap C."/>
        </authorList>
    </citation>
    <scope>NUCLEOTIDE SEQUENCE [LARGE SCALE GENOMIC DNA]</scope>
    <source>
        <strain evidence="14 15">DSM 28246</strain>
    </source>
</reference>
<dbReference type="Pfam" id="PF01751">
    <property type="entry name" value="Toprim"/>
    <property type="match status" value="1"/>
</dbReference>
<proteinExistence type="inferred from homology"/>
<comment type="catalytic activity">
    <reaction evidence="1">
        <text>ATP-independent breakage of single-stranded DNA, followed by passage and rejoining.</text>
        <dbReference type="EC" id="5.6.2.1"/>
    </reaction>
</comment>
<dbReference type="Proteomes" id="UP000547209">
    <property type="component" value="Unassembled WGS sequence"/>
</dbReference>
<dbReference type="SMART" id="SM00437">
    <property type="entry name" value="TOP1Ac"/>
    <property type="match status" value="1"/>
</dbReference>
<dbReference type="InterPro" id="IPR025589">
    <property type="entry name" value="Toprim_C_rpt"/>
</dbReference>
<dbReference type="InterPro" id="IPR023405">
    <property type="entry name" value="Topo_IA_core_domain"/>
</dbReference>
<feature type="compositionally biased region" description="Low complexity" evidence="11">
    <location>
        <begin position="677"/>
        <end position="687"/>
    </location>
</feature>
<dbReference type="CDD" id="cd00186">
    <property type="entry name" value="TOP1Ac"/>
    <property type="match status" value="1"/>
</dbReference>
<feature type="domain" description="Topo IA-type catalytic" evidence="13">
    <location>
        <begin position="151"/>
        <end position="609"/>
    </location>
</feature>
<dbReference type="NCBIfam" id="NF005829">
    <property type="entry name" value="PRK07726.1"/>
    <property type="match status" value="1"/>
</dbReference>
<dbReference type="InterPro" id="IPR013825">
    <property type="entry name" value="Topo_IA_cen_sub2"/>
</dbReference>
<dbReference type="PANTHER" id="PTHR11390">
    <property type="entry name" value="PROKARYOTIC DNA TOPOISOMERASE"/>
    <property type="match status" value="1"/>
</dbReference>
<dbReference type="Pfam" id="PF01131">
    <property type="entry name" value="Topoisom_bac"/>
    <property type="match status" value="1"/>
</dbReference>
<evidence type="ECO:0000256" key="9">
    <source>
        <dbReference type="ARBA" id="ARBA00032235"/>
    </source>
</evidence>
<dbReference type="InterPro" id="IPR000380">
    <property type="entry name" value="Topo_IA"/>
</dbReference>
<gene>
    <name evidence="14" type="ORF">H7C19_16930</name>
</gene>
<evidence type="ECO:0000256" key="5">
    <source>
        <dbReference type="ARBA" id="ARBA00023125"/>
    </source>
</evidence>
<evidence type="ECO:0000256" key="11">
    <source>
        <dbReference type="SAM" id="MobiDB-lite"/>
    </source>
</evidence>
<dbReference type="InterPro" id="IPR013826">
    <property type="entry name" value="Topo_IA_cen_sub3"/>
</dbReference>
<evidence type="ECO:0000256" key="2">
    <source>
        <dbReference type="ARBA" id="ARBA00009446"/>
    </source>
</evidence>
<evidence type="ECO:0000256" key="8">
    <source>
        <dbReference type="ARBA" id="ARBA00031985"/>
    </source>
</evidence>
<dbReference type="PROSITE" id="PS50880">
    <property type="entry name" value="TOPRIM"/>
    <property type="match status" value="1"/>
</dbReference>
<organism evidence="14 15">
    <name type="scientific">Cohnella nanjingensis</name>
    <dbReference type="NCBI Taxonomy" id="1387779"/>
    <lineage>
        <taxon>Bacteria</taxon>
        <taxon>Bacillati</taxon>
        <taxon>Bacillota</taxon>
        <taxon>Bacilli</taxon>
        <taxon>Bacillales</taxon>
        <taxon>Paenibacillaceae</taxon>
        <taxon>Cohnella</taxon>
    </lineage>
</organism>
<dbReference type="GO" id="GO:0006265">
    <property type="term" value="P:DNA topological change"/>
    <property type="evidence" value="ECO:0007669"/>
    <property type="project" value="InterPro"/>
</dbReference>
<keyword evidence="15" id="KW-1185">Reference proteome</keyword>
<dbReference type="InterPro" id="IPR034144">
    <property type="entry name" value="TOPRIM_TopoIII"/>
</dbReference>
<dbReference type="SUPFAM" id="SSF56712">
    <property type="entry name" value="Prokaryotic type I DNA topoisomerase"/>
    <property type="match status" value="1"/>
</dbReference>
<dbReference type="InterPro" id="IPR013824">
    <property type="entry name" value="Topo_IA_cen_sub1"/>
</dbReference>
<protein>
    <recommendedName>
        <fullName evidence="3">DNA topoisomerase</fullName>
        <ecNumber evidence="3">5.6.2.1</ecNumber>
    </recommendedName>
    <alternativeName>
        <fullName evidence="10">Omega-protein</fullName>
    </alternativeName>
    <alternativeName>
        <fullName evidence="9">Relaxing enzyme</fullName>
    </alternativeName>
    <alternativeName>
        <fullName evidence="7">Swivelase</fullName>
    </alternativeName>
    <alternativeName>
        <fullName evidence="8">Untwisting enzyme</fullName>
    </alternativeName>
</protein>
<dbReference type="GO" id="GO:0003917">
    <property type="term" value="F:DNA topoisomerase type I (single strand cut, ATP-independent) activity"/>
    <property type="evidence" value="ECO:0007669"/>
    <property type="project" value="UniProtKB-EC"/>
</dbReference>
<dbReference type="Pfam" id="PF13342">
    <property type="entry name" value="Toprim_Crpt"/>
    <property type="match status" value="1"/>
</dbReference>
<sequence length="810" mass="88677">MKTLVIAEKPDMGRNIAAVLEPKATNKRSYLEGERYIVTWAIGHLIGLAEPDLYDEKYKKWRFDDLPIIPERFKLLPNPRTKDQLQVIRELAGRCDRLVNACDAGREGQHIFSLIQRHLGLAQPVKRLWISDLTAETIRRGFEELKDGAEYDNLTRAAQARSEADWLIGMNGSRAFTTKHNELLSVGRVQTPVLALIYDRQIQIESFDSLKYYEVSAVFAQGETTYRGLWQGERIMDPAQAERLAEKVRGKTGRIASYEVKETKEYPWRLYDLTLLQREANGKLGFSAKKTLDVAQALYEKHKAITYPRTNSNYVNNENIPEMHRALDALRGTEFEAIAAGGNKRLVHTGNRGVCNPAKVEDHHAIMPTAKKAQGLSPDERKLYEMIVRRFVSHFYPPAEYRVHTVLTEVERETFKTTVKQLLSPGWKVVYGDQQPGSGAPPKKGKGGASEDGAEQEREEEEETNAPFELDAAKEAACVEAEAKAKETQPPKAFTEGTLLKAMESAGKQIEDEELRDAMKDSGLGTPATRAATIERLKQVGYVEMQGKKIVITPKGRSAIQLIRGAGVELLASPEMTGQWERRLNEIARGQASAETFMANVQKFTRLIVDKVRVQRPAAKAAFARPEKPAKGGGRAGSRGSSDADEGAGGGSVKGKATRKPRAAATGRVGSGGGGAAAASAMATSSRPDAAVGQRSRASLASAPDRKPAPPTQAAAAGPSVVARCPRPGCGGQIFMGRKGYGCSHYKTGCKFVIWKDSFGKSLTDAMVSSLIEKGQTGKLKFKDEHGASFDGRLTLADPATGALKLERLS</sequence>
<dbReference type="InterPro" id="IPR003601">
    <property type="entry name" value="Topo_IA_2"/>
</dbReference>
<evidence type="ECO:0000256" key="6">
    <source>
        <dbReference type="ARBA" id="ARBA00023235"/>
    </source>
</evidence>
<feature type="region of interest" description="Disordered" evidence="11">
    <location>
        <begin position="619"/>
        <end position="720"/>
    </location>
</feature>
<dbReference type="CDD" id="cd03362">
    <property type="entry name" value="TOPRIM_TopoIA_TopoIII"/>
    <property type="match status" value="1"/>
</dbReference>
<dbReference type="GO" id="GO:0006310">
    <property type="term" value="P:DNA recombination"/>
    <property type="evidence" value="ECO:0007669"/>
    <property type="project" value="TreeGrafter"/>
</dbReference>
<dbReference type="InterPro" id="IPR006171">
    <property type="entry name" value="TOPRIM_dom"/>
</dbReference>
<keyword evidence="5" id="KW-0238">DNA-binding</keyword>
<dbReference type="SMART" id="SM00436">
    <property type="entry name" value="TOP1Bc"/>
    <property type="match status" value="1"/>
</dbReference>
<dbReference type="Gene3D" id="1.10.290.10">
    <property type="entry name" value="Topoisomerase I, domain 4"/>
    <property type="match status" value="1"/>
</dbReference>
<evidence type="ECO:0000256" key="3">
    <source>
        <dbReference type="ARBA" id="ARBA00012891"/>
    </source>
</evidence>
<evidence type="ECO:0000256" key="10">
    <source>
        <dbReference type="ARBA" id="ARBA00032877"/>
    </source>
</evidence>
<dbReference type="RefSeq" id="WP_185143842.1">
    <property type="nucleotide sequence ID" value="NZ_JACJVP010000026.1"/>
</dbReference>
<evidence type="ECO:0000313" key="15">
    <source>
        <dbReference type="Proteomes" id="UP000547209"/>
    </source>
</evidence>
<dbReference type="Gene3D" id="1.10.460.10">
    <property type="entry name" value="Topoisomerase I, domain 2"/>
    <property type="match status" value="1"/>
</dbReference>
<keyword evidence="6 14" id="KW-0413">Isomerase</keyword>
<dbReference type="EMBL" id="JACJVP010000026">
    <property type="protein sequence ID" value="MBB6672366.1"/>
    <property type="molecule type" value="Genomic_DNA"/>
</dbReference>
<dbReference type="SMART" id="SM00493">
    <property type="entry name" value="TOPRIM"/>
    <property type="match status" value="1"/>
</dbReference>
<dbReference type="Gene3D" id="3.40.50.140">
    <property type="match status" value="1"/>
</dbReference>
<dbReference type="PROSITE" id="PS52039">
    <property type="entry name" value="TOPO_IA_2"/>
    <property type="match status" value="1"/>
</dbReference>
<dbReference type="PRINTS" id="PR00417">
    <property type="entry name" value="PRTPISMRASEI"/>
</dbReference>
<evidence type="ECO:0000256" key="4">
    <source>
        <dbReference type="ARBA" id="ARBA00023029"/>
    </source>
</evidence>
<dbReference type="GO" id="GO:0006281">
    <property type="term" value="P:DNA repair"/>
    <property type="evidence" value="ECO:0007669"/>
    <property type="project" value="TreeGrafter"/>
</dbReference>
<comment type="caution">
    <text evidence="14">The sequence shown here is derived from an EMBL/GenBank/DDBJ whole genome shotgun (WGS) entry which is preliminary data.</text>
</comment>
<comment type="similarity">
    <text evidence="2">Belongs to the type IA topoisomerase family.</text>
</comment>
<name>A0A7X0RRT4_9BACL</name>
<feature type="compositionally biased region" description="Acidic residues" evidence="11">
    <location>
        <begin position="452"/>
        <end position="464"/>
    </location>
</feature>
<dbReference type="PROSITE" id="PS00396">
    <property type="entry name" value="TOPO_IA_1"/>
    <property type="match status" value="1"/>
</dbReference>
<dbReference type="AlphaFoldDB" id="A0A7X0RRT4"/>
<keyword evidence="4" id="KW-0799">Topoisomerase</keyword>
<feature type="region of interest" description="Disordered" evidence="11">
    <location>
        <begin position="430"/>
        <end position="470"/>
    </location>
</feature>
<dbReference type="PANTHER" id="PTHR11390:SF21">
    <property type="entry name" value="DNA TOPOISOMERASE 3-ALPHA"/>
    <property type="match status" value="1"/>
</dbReference>
<evidence type="ECO:0000259" key="13">
    <source>
        <dbReference type="PROSITE" id="PS52039"/>
    </source>
</evidence>
<dbReference type="EC" id="5.6.2.1" evidence="3"/>
<dbReference type="InterPro" id="IPR013497">
    <property type="entry name" value="Topo_IA_cen"/>
</dbReference>
<feature type="domain" description="Toprim" evidence="12">
    <location>
        <begin position="2"/>
        <end position="134"/>
    </location>
</feature>
<accession>A0A7X0RRT4</accession>
<dbReference type="InterPro" id="IPR023406">
    <property type="entry name" value="Topo_IA_AS"/>
</dbReference>
<dbReference type="GO" id="GO:0003677">
    <property type="term" value="F:DNA binding"/>
    <property type="evidence" value="ECO:0007669"/>
    <property type="project" value="UniProtKB-KW"/>
</dbReference>
<evidence type="ECO:0000259" key="12">
    <source>
        <dbReference type="PROSITE" id="PS50880"/>
    </source>
</evidence>
<evidence type="ECO:0000256" key="7">
    <source>
        <dbReference type="ARBA" id="ARBA00030003"/>
    </source>
</evidence>